<keyword evidence="2" id="KW-1185">Reference proteome</keyword>
<protein>
    <submittedName>
        <fullName evidence="1">Uncharacterized protein</fullName>
    </submittedName>
</protein>
<evidence type="ECO:0000313" key="2">
    <source>
        <dbReference type="Proteomes" id="UP000242913"/>
    </source>
</evidence>
<evidence type="ECO:0000313" key="1">
    <source>
        <dbReference type="EMBL" id="OZC12172.1"/>
    </source>
</evidence>
<organism evidence="1 2">
    <name type="scientific">Onchocerca flexuosa</name>
    <dbReference type="NCBI Taxonomy" id="387005"/>
    <lineage>
        <taxon>Eukaryota</taxon>
        <taxon>Metazoa</taxon>
        <taxon>Ecdysozoa</taxon>
        <taxon>Nematoda</taxon>
        <taxon>Chromadorea</taxon>
        <taxon>Rhabditida</taxon>
        <taxon>Spirurina</taxon>
        <taxon>Spiruromorpha</taxon>
        <taxon>Filarioidea</taxon>
        <taxon>Onchocercidae</taxon>
        <taxon>Onchocerca</taxon>
    </lineage>
</organism>
<dbReference type="EMBL" id="KZ269978">
    <property type="protein sequence ID" value="OZC12172.1"/>
    <property type="molecule type" value="Genomic_DNA"/>
</dbReference>
<proteinExistence type="predicted"/>
<sequence length="102" mass="11992">MVEFASGNKRKIGMVQNYVPLTSQNVLMFDNKEHKYFTDEGLTATVHMNRSIICEKLWINRYPYTVRYKQVGGYIRYTADKWVNSIRYGAKTNNSIIWGQTE</sequence>
<accession>A0A238C3X9</accession>
<name>A0A238C3X9_9BILA</name>
<dbReference type="Proteomes" id="UP000242913">
    <property type="component" value="Unassembled WGS sequence"/>
</dbReference>
<dbReference type="AlphaFoldDB" id="A0A238C3X9"/>
<reference evidence="1 2" key="1">
    <citation type="submission" date="2015-12" db="EMBL/GenBank/DDBJ databases">
        <title>Draft genome of the nematode, Onchocerca flexuosa.</title>
        <authorList>
            <person name="Mitreva M."/>
        </authorList>
    </citation>
    <scope>NUCLEOTIDE SEQUENCE [LARGE SCALE GENOMIC DNA]</scope>
    <source>
        <strain evidence="1">Red Deer</strain>
    </source>
</reference>
<gene>
    <name evidence="1" type="ORF">X798_00693</name>
</gene>